<keyword evidence="8" id="KW-1185">Reference proteome</keyword>
<dbReference type="Proteomes" id="UP000073492">
    <property type="component" value="Unassembled WGS sequence"/>
</dbReference>
<dbReference type="GO" id="GO:0004040">
    <property type="term" value="F:amidase activity"/>
    <property type="evidence" value="ECO:0007669"/>
    <property type="project" value="UniProtKB-EC"/>
</dbReference>
<dbReference type="PROSITE" id="PS00571">
    <property type="entry name" value="AMIDASES"/>
    <property type="match status" value="1"/>
</dbReference>
<proteinExistence type="inferred from homology"/>
<dbReference type="SUPFAM" id="SSF75304">
    <property type="entry name" value="Amidase signature (AS) enzymes"/>
    <property type="match status" value="1"/>
</dbReference>
<name>A0A139ITD9_9PEZI</name>
<feature type="compositionally biased region" description="Polar residues" evidence="5">
    <location>
        <begin position="123"/>
        <end position="142"/>
    </location>
</feature>
<gene>
    <name evidence="7" type="ORF">AC579_5339</name>
</gene>
<evidence type="ECO:0000256" key="2">
    <source>
        <dbReference type="ARBA" id="ARBA00009199"/>
    </source>
</evidence>
<sequence>MEDQHDVRDVPETYGLLTTRELEITGFLNDATKCLTEIFFEEAIARAKELDREQSSSPDRLLGPFQRPPISPKDSFRSPGYDSTTGIVCWAFQPDDDYSALPKLWLDRGAVLYRKTNVPQTMMTADSDNNLGRTPNPANSRLTAGGSSGGEGALIGLRGCVWGMGTDIAGSIRIPSIADGIFGFRPSGSVVPYGGQKSPAKPGMPGSAPVAGPIATSIRACEDFKKTIMEAQPWKYDPTCLHLNWNSYDAIRILGIGDVTDDGEYAVVPCEKNDERDRGKAAEGWRGNLSLASSSCIFLVLEKQLRQHSGSMRWMAAG</sequence>
<dbReference type="STRING" id="113226.A0A139ITD9"/>
<dbReference type="InterPro" id="IPR036928">
    <property type="entry name" value="AS_sf"/>
</dbReference>
<feature type="domain" description="Amidase" evidence="6">
    <location>
        <begin position="28"/>
        <end position="264"/>
    </location>
</feature>
<dbReference type="Pfam" id="PF01425">
    <property type="entry name" value="Amidase"/>
    <property type="match status" value="1"/>
</dbReference>
<dbReference type="PANTHER" id="PTHR46072">
    <property type="entry name" value="AMIDASE-RELATED-RELATED"/>
    <property type="match status" value="1"/>
</dbReference>
<dbReference type="AlphaFoldDB" id="A0A139ITD9"/>
<reference evidence="7 8" key="1">
    <citation type="submission" date="2015-07" db="EMBL/GenBank/DDBJ databases">
        <title>Comparative genomics of the Sigatoka disease complex on banana suggests a link between parallel evolutionary changes in Pseudocercospora fijiensis and Pseudocercospora eumusae and increased virulence on the banana host.</title>
        <authorList>
            <person name="Chang T.-C."/>
            <person name="Salvucci A."/>
            <person name="Crous P.W."/>
            <person name="Stergiopoulos I."/>
        </authorList>
    </citation>
    <scope>NUCLEOTIDE SEQUENCE [LARGE SCALE GENOMIC DNA]</scope>
    <source>
        <strain evidence="7 8">CBS 116634</strain>
    </source>
</reference>
<comment type="similarity">
    <text evidence="2">Belongs to the amidase family.</text>
</comment>
<dbReference type="InterPro" id="IPR020556">
    <property type="entry name" value="Amidase_CS"/>
</dbReference>
<dbReference type="EMBL" id="LFZO01000014">
    <property type="protein sequence ID" value="KXT17834.1"/>
    <property type="molecule type" value="Genomic_DNA"/>
</dbReference>
<feature type="region of interest" description="Disordered" evidence="5">
    <location>
        <begin position="50"/>
        <end position="80"/>
    </location>
</feature>
<dbReference type="Gene3D" id="3.90.1300.10">
    <property type="entry name" value="Amidase signature (AS) domain"/>
    <property type="match status" value="1"/>
</dbReference>
<dbReference type="OrthoDB" id="6428749at2759"/>
<comment type="caution">
    <text evidence="7">The sequence shown here is derived from an EMBL/GenBank/DDBJ whole genome shotgun (WGS) entry which is preliminary data.</text>
</comment>
<dbReference type="EC" id="3.5.1.4" evidence="3"/>
<evidence type="ECO:0000256" key="3">
    <source>
        <dbReference type="ARBA" id="ARBA00012922"/>
    </source>
</evidence>
<evidence type="ECO:0000256" key="5">
    <source>
        <dbReference type="SAM" id="MobiDB-lite"/>
    </source>
</evidence>
<accession>A0A139ITD9</accession>
<keyword evidence="4" id="KW-0378">Hydrolase</keyword>
<evidence type="ECO:0000259" key="6">
    <source>
        <dbReference type="Pfam" id="PF01425"/>
    </source>
</evidence>
<feature type="region of interest" description="Disordered" evidence="5">
    <location>
        <begin position="123"/>
        <end position="145"/>
    </location>
</feature>
<organism evidence="7 8">
    <name type="scientific">Pseudocercospora musae</name>
    <dbReference type="NCBI Taxonomy" id="113226"/>
    <lineage>
        <taxon>Eukaryota</taxon>
        <taxon>Fungi</taxon>
        <taxon>Dikarya</taxon>
        <taxon>Ascomycota</taxon>
        <taxon>Pezizomycotina</taxon>
        <taxon>Dothideomycetes</taxon>
        <taxon>Dothideomycetidae</taxon>
        <taxon>Mycosphaerellales</taxon>
        <taxon>Mycosphaerellaceae</taxon>
        <taxon>Pseudocercospora</taxon>
    </lineage>
</organism>
<dbReference type="PANTHER" id="PTHR46072:SF3">
    <property type="entry name" value="AMIDASE"/>
    <property type="match status" value="1"/>
</dbReference>
<evidence type="ECO:0000313" key="7">
    <source>
        <dbReference type="EMBL" id="KXT17834.1"/>
    </source>
</evidence>
<protein>
    <recommendedName>
        <fullName evidence="3">amidase</fullName>
        <ecNumber evidence="3">3.5.1.4</ecNumber>
    </recommendedName>
</protein>
<evidence type="ECO:0000313" key="8">
    <source>
        <dbReference type="Proteomes" id="UP000073492"/>
    </source>
</evidence>
<evidence type="ECO:0000256" key="1">
    <source>
        <dbReference type="ARBA" id="ARBA00001311"/>
    </source>
</evidence>
<comment type="catalytic activity">
    <reaction evidence="1">
        <text>a monocarboxylic acid amide + H2O = a monocarboxylate + NH4(+)</text>
        <dbReference type="Rhea" id="RHEA:12020"/>
        <dbReference type="ChEBI" id="CHEBI:15377"/>
        <dbReference type="ChEBI" id="CHEBI:28938"/>
        <dbReference type="ChEBI" id="CHEBI:35757"/>
        <dbReference type="ChEBI" id="CHEBI:83628"/>
        <dbReference type="EC" id="3.5.1.4"/>
    </reaction>
</comment>
<evidence type="ECO:0000256" key="4">
    <source>
        <dbReference type="ARBA" id="ARBA00022801"/>
    </source>
</evidence>
<dbReference type="InterPro" id="IPR023631">
    <property type="entry name" value="Amidase_dom"/>
</dbReference>